<feature type="domain" description="PglD N-terminal" evidence="4">
    <location>
        <begin position="14"/>
        <end position="90"/>
    </location>
</feature>
<reference evidence="6" key="1">
    <citation type="submission" date="2016-10" db="EMBL/GenBank/DDBJ databases">
        <authorList>
            <person name="Varghese N."/>
            <person name="Submissions S."/>
        </authorList>
    </citation>
    <scope>NUCLEOTIDE SEQUENCE [LARGE SCALE GENOMIC DNA]</scope>
    <source>
        <strain evidence="6">DSM 17101</strain>
    </source>
</reference>
<keyword evidence="5" id="KW-0012">Acyltransferase</keyword>
<evidence type="ECO:0000256" key="1">
    <source>
        <dbReference type="ARBA" id="ARBA00007274"/>
    </source>
</evidence>
<protein>
    <submittedName>
        <fullName evidence="5">Sugar O-acyltransferase, sialic acid O-acetyltransferase NeuD family</fullName>
    </submittedName>
</protein>
<evidence type="ECO:0000259" key="4">
    <source>
        <dbReference type="Pfam" id="PF17836"/>
    </source>
</evidence>
<gene>
    <name evidence="5" type="ORF">SAMN04489708_11633</name>
</gene>
<dbReference type="Pfam" id="PF17836">
    <property type="entry name" value="PglD_N"/>
    <property type="match status" value="1"/>
</dbReference>
<evidence type="ECO:0000313" key="6">
    <source>
        <dbReference type="Proteomes" id="UP000199317"/>
    </source>
</evidence>
<evidence type="ECO:0000256" key="2">
    <source>
        <dbReference type="PIRSR" id="PIRSR620019-1"/>
    </source>
</evidence>
<feature type="active site" description="Proton acceptor" evidence="2">
    <location>
        <position position="148"/>
    </location>
</feature>
<dbReference type="InterPro" id="IPR001451">
    <property type="entry name" value="Hexapep"/>
</dbReference>
<dbReference type="AlphaFoldDB" id="A0A1H0TQX8"/>
<keyword evidence="5" id="KW-0808">Transferase</keyword>
<feature type="binding site" evidence="3">
    <location>
        <position position="80"/>
    </location>
    <ligand>
        <name>substrate</name>
    </ligand>
</feature>
<sequence>MTARTEDTIEPRRNLLIVGAGGFGREVLTYIEDDNPLFRPKGFLDSRTSALDGLERSVGIVGDPLTYVPVDGDVFMAALGDPAARHKYTEVLRSVHDVDFATVVHPQAHVTRHARLGRGCIIGPRVGISVDVQVGDFVCIQEYTVVGHDVRIGDWCQINSHCSIGGGARIGNFVSIHPNCVITSGTVIGDNVKVGAGSVVYGRIPPNITIMGNPARRFSWN</sequence>
<proteinExistence type="inferred from homology"/>
<evidence type="ECO:0000313" key="5">
    <source>
        <dbReference type="EMBL" id="SDP56251.1"/>
    </source>
</evidence>
<evidence type="ECO:0000256" key="3">
    <source>
        <dbReference type="PIRSR" id="PIRSR620019-2"/>
    </source>
</evidence>
<organism evidence="5 6">
    <name type="scientific">Paracidovorax cattleyae</name>
    <dbReference type="NCBI Taxonomy" id="80868"/>
    <lineage>
        <taxon>Bacteria</taxon>
        <taxon>Pseudomonadati</taxon>
        <taxon>Pseudomonadota</taxon>
        <taxon>Betaproteobacteria</taxon>
        <taxon>Burkholderiales</taxon>
        <taxon>Comamonadaceae</taxon>
        <taxon>Paracidovorax</taxon>
    </lineage>
</organism>
<dbReference type="Gene3D" id="2.160.10.10">
    <property type="entry name" value="Hexapeptide repeat proteins"/>
    <property type="match status" value="2"/>
</dbReference>
<dbReference type="GO" id="GO:0016746">
    <property type="term" value="F:acyltransferase activity"/>
    <property type="evidence" value="ECO:0007669"/>
    <property type="project" value="UniProtKB-KW"/>
</dbReference>
<dbReference type="Gene3D" id="3.40.50.20">
    <property type="match status" value="1"/>
</dbReference>
<dbReference type="Proteomes" id="UP000199317">
    <property type="component" value="Unassembled WGS sequence"/>
</dbReference>
<dbReference type="NCBIfam" id="TIGR03570">
    <property type="entry name" value="NeuD_NnaD"/>
    <property type="match status" value="1"/>
</dbReference>
<feature type="site" description="Increases basicity of active site His" evidence="2">
    <location>
        <position position="149"/>
    </location>
</feature>
<keyword evidence="6" id="KW-1185">Reference proteome</keyword>
<dbReference type="PANTHER" id="PTHR43300:SF7">
    <property type="entry name" value="UDP-N-ACETYLBACILLOSAMINE N-ACETYLTRANSFERASE"/>
    <property type="match status" value="1"/>
</dbReference>
<name>A0A1H0TQX8_9BURK</name>
<dbReference type="CDD" id="cd03360">
    <property type="entry name" value="LbH_AT_putative"/>
    <property type="match status" value="1"/>
</dbReference>
<comment type="similarity">
    <text evidence="1">Belongs to the transferase hexapeptide repeat family.</text>
</comment>
<dbReference type="InterPro" id="IPR050179">
    <property type="entry name" value="Trans_hexapeptide_repeat"/>
</dbReference>
<dbReference type="EMBL" id="FNJL01000016">
    <property type="protein sequence ID" value="SDP56251.1"/>
    <property type="molecule type" value="Genomic_DNA"/>
</dbReference>
<dbReference type="OrthoDB" id="272049at2"/>
<dbReference type="Pfam" id="PF00132">
    <property type="entry name" value="Hexapep"/>
    <property type="match status" value="2"/>
</dbReference>
<dbReference type="InterPro" id="IPR011004">
    <property type="entry name" value="Trimer_LpxA-like_sf"/>
</dbReference>
<accession>A0A1H0TQX8</accession>
<dbReference type="RefSeq" id="WP_092835346.1">
    <property type="nucleotide sequence ID" value="NZ_CP028290.1"/>
</dbReference>
<dbReference type="PANTHER" id="PTHR43300">
    <property type="entry name" value="ACETYLTRANSFERASE"/>
    <property type="match status" value="1"/>
</dbReference>
<dbReference type="InterPro" id="IPR041561">
    <property type="entry name" value="PglD_N"/>
</dbReference>
<dbReference type="InterPro" id="IPR020019">
    <property type="entry name" value="AcTrfase_PglD-like"/>
</dbReference>
<dbReference type="SUPFAM" id="SSF51161">
    <property type="entry name" value="Trimeric LpxA-like enzymes"/>
    <property type="match status" value="1"/>
</dbReference>